<comment type="caution">
    <text evidence="1">The sequence shown here is derived from an EMBL/GenBank/DDBJ whole genome shotgun (WGS) entry which is preliminary data.</text>
</comment>
<sequence length="202" mass="21776">MATFITPSMKSAQREHPYEPWFQDVGATVEPARRALESGAPRALPGAVSCARRQARGAGTEVPVPHSRILLRHTGVQCYWAAGLNSKSRRSSSVPYRGPFLILSWITVRPSRQARSAIGPCFSLIGVTNHPSGWAPLARASARVGTSRGTLQHSAVTAHHRGVPPYLLAGIGSYDRRSTRLFAGFTSLSPPGLRMSRGVGRV</sequence>
<evidence type="ECO:0000313" key="2">
    <source>
        <dbReference type="Proteomes" id="UP001066276"/>
    </source>
</evidence>
<dbReference type="Proteomes" id="UP001066276">
    <property type="component" value="Chromosome 3_2"/>
</dbReference>
<keyword evidence="2" id="KW-1185">Reference proteome</keyword>
<protein>
    <submittedName>
        <fullName evidence="1">Uncharacterized protein</fullName>
    </submittedName>
</protein>
<proteinExistence type="predicted"/>
<gene>
    <name evidence="1" type="ORF">NDU88_004359</name>
</gene>
<dbReference type="EMBL" id="JANPWB010000006">
    <property type="protein sequence ID" value="KAJ1179123.1"/>
    <property type="molecule type" value="Genomic_DNA"/>
</dbReference>
<name>A0AAV7TTW6_PLEWA</name>
<dbReference type="AlphaFoldDB" id="A0AAV7TTW6"/>
<organism evidence="1 2">
    <name type="scientific">Pleurodeles waltl</name>
    <name type="common">Iberian ribbed newt</name>
    <dbReference type="NCBI Taxonomy" id="8319"/>
    <lineage>
        <taxon>Eukaryota</taxon>
        <taxon>Metazoa</taxon>
        <taxon>Chordata</taxon>
        <taxon>Craniata</taxon>
        <taxon>Vertebrata</taxon>
        <taxon>Euteleostomi</taxon>
        <taxon>Amphibia</taxon>
        <taxon>Batrachia</taxon>
        <taxon>Caudata</taxon>
        <taxon>Salamandroidea</taxon>
        <taxon>Salamandridae</taxon>
        <taxon>Pleurodelinae</taxon>
        <taxon>Pleurodeles</taxon>
    </lineage>
</organism>
<reference evidence="1" key="1">
    <citation type="journal article" date="2022" name="bioRxiv">
        <title>Sequencing and chromosome-scale assembly of the giantPleurodeles waltlgenome.</title>
        <authorList>
            <person name="Brown T."/>
            <person name="Elewa A."/>
            <person name="Iarovenko S."/>
            <person name="Subramanian E."/>
            <person name="Araus A.J."/>
            <person name="Petzold A."/>
            <person name="Susuki M."/>
            <person name="Suzuki K.-i.T."/>
            <person name="Hayashi T."/>
            <person name="Toyoda A."/>
            <person name="Oliveira C."/>
            <person name="Osipova E."/>
            <person name="Leigh N.D."/>
            <person name="Simon A."/>
            <person name="Yun M.H."/>
        </authorList>
    </citation>
    <scope>NUCLEOTIDE SEQUENCE</scope>
    <source>
        <strain evidence="1">20211129_DDA</strain>
        <tissue evidence="1">Liver</tissue>
    </source>
</reference>
<evidence type="ECO:0000313" key="1">
    <source>
        <dbReference type="EMBL" id="KAJ1179123.1"/>
    </source>
</evidence>
<accession>A0AAV7TTW6</accession>